<evidence type="ECO:0000259" key="4">
    <source>
        <dbReference type="Pfam" id="PF13205"/>
    </source>
</evidence>
<dbReference type="InterPro" id="IPR019282">
    <property type="entry name" value="Glycoamylase-like_cons_dom"/>
</dbReference>
<accession>A0ABS9BUT2</accession>
<dbReference type="RefSeq" id="WP_234861761.1">
    <property type="nucleotide sequence ID" value="NZ_JAKEVZ010000008.1"/>
</dbReference>
<dbReference type="Pfam" id="PF11329">
    <property type="entry name" value="DUF3131"/>
    <property type="match status" value="1"/>
</dbReference>
<comment type="caution">
    <text evidence="5">The sequence shown here is derived from an EMBL/GenBank/DDBJ whole genome shotgun (WGS) entry which is preliminary data.</text>
</comment>
<evidence type="ECO:0000259" key="3">
    <source>
        <dbReference type="Pfam" id="PF11329"/>
    </source>
</evidence>
<evidence type="ECO:0000313" key="6">
    <source>
        <dbReference type="Proteomes" id="UP001201449"/>
    </source>
</evidence>
<feature type="domain" description="SbsA Ig-like" evidence="4">
    <location>
        <begin position="64"/>
        <end position="152"/>
    </location>
</feature>
<organism evidence="5 6">
    <name type="scientific">Mariniradius sediminis</name>
    <dbReference type="NCBI Taxonomy" id="2909237"/>
    <lineage>
        <taxon>Bacteria</taxon>
        <taxon>Pseudomonadati</taxon>
        <taxon>Bacteroidota</taxon>
        <taxon>Cytophagia</taxon>
        <taxon>Cytophagales</taxon>
        <taxon>Cyclobacteriaceae</taxon>
        <taxon>Mariniradius</taxon>
    </lineage>
</organism>
<sequence length="676" mass="75336">MRFGIGPLIAAIKAMAKNYSIFWVLLLVGMLQVLSCDNPDSDPGGPSLVKVLVGDIEISLRPPGSSGLDLDKPISLFFSDEIDASTLISAVGLYNEGQLVRSILTLLGDKKTVILVPEQILQPGIHYSISVSDKLKGINGDAFNPIEVKFETVTSGLFVNSVEFLESSKTSTGRIVDVSLGLDLVLGFSEPIDAATVTAALRLVRDGEVPVNFRLEDGGRKLKVMSQSKLDYLRKYEISIDSKLRAKDGKVFSGWRSSFFTAIDPSPKFPLISDDELMTKVQAQTFKYFWDFAHPESGMARERNSSGNLVTMGGSGFGLMAILVGIERGFITRQQGVDRLTKIVEFLERADRFHGAWPHWLDGNTGDVIPFSQFDNGGDLVETALMVQGLLTARAYLQDANPQEKAIKEKITRLWEEVEWDWYTRGGQNVLFWHWSPQHQWQMNLPIQGWNESLIVYVLAASSPTHPISKLVYDAGWARNGAMKNGKLFYNFTLPLGEDFGGPLFLSHYSFLGLDPRNLSDQYANYWTQAANHTRINREHCIQNPLGFVGYSAQSWGLTASDNHLGYSAHSPTNDLGVISPTAALSSMPFTPTESMDALQHFYYLMGDRLWGEFGFHDAFNVTEEWYAESYLAIDQGPIILMIENYRSGLLWEHFMSNPEAKVGLAKLNIDSPHRD</sequence>
<name>A0ABS9BUT2_9BACT</name>
<proteinExistence type="predicted"/>
<dbReference type="InterPro" id="IPR021478">
    <property type="entry name" value="DUF3131"/>
</dbReference>
<reference evidence="5 6" key="1">
    <citation type="submission" date="2022-01" db="EMBL/GenBank/DDBJ databases">
        <title>Mariniradius saccharolyticus sp. nov., isolated from sediment of a river.</title>
        <authorList>
            <person name="Liu H."/>
        </authorList>
    </citation>
    <scope>NUCLEOTIDE SEQUENCE [LARGE SCALE GENOMIC DNA]</scope>
    <source>
        <strain evidence="5 6">RY-2</strain>
    </source>
</reference>
<keyword evidence="1" id="KW-0732">Signal</keyword>
<dbReference type="Pfam" id="PF10091">
    <property type="entry name" value="Glycoamylase"/>
    <property type="match status" value="1"/>
</dbReference>
<protein>
    <submittedName>
        <fullName evidence="5">Ig-like domain-containing protein</fullName>
    </submittedName>
</protein>
<keyword evidence="6" id="KW-1185">Reference proteome</keyword>
<dbReference type="InterPro" id="IPR032812">
    <property type="entry name" value="SbsA_Ig"/>
</dbReference>
<dbReference type="Proteomes" id="UP001201449">
    <property type="component" value="Unassembled WGS sequence"/>
</dbReference>
<dbReference type="Gene3D" id="1.50.10.140">
    <property type="match status" value="1"/>
</dbReference>
<evidence type="ECO:0000313" key="5">
    <source>
        <dbReference type="EMBL" id="MCF1751817.1"/>
    </source>
</evidence>
<evidence type="ECO:0000259" key="2">
    <source>
        <dbReference type="Pfam" id="PF10091"/>
    </source>
</evidence>
<dbReference type="EMBL" id="JAKEVZ010000008">
    <property type="protein sequence ID" value="MCF1751817.1"/>
    <property type="molecule type" value="Genomic_DNA"/>
</dbReference>
<feature type="domain" description="Glycoamylase-like" evidence="2">
    <location>
        <begin position="445"/>
        <end position="659"/>
    </location>
</feature>
<feature type="domain" description="SbsA Ig-like" evidence="4">
    <location>
        <begin position="177"/>
        <end position="250"/>
    </location>
</feature>
<dbReference type="Pfam" id="PF13205">
    <property type="entry name" value="Big_5"/>
    <property type="match status" value="2"/>
</dbReference>
<feature type="domain" description="DUF3131" evidence="3">
    <location>
        <begin position="285"/>
        <end position="416"/>
    </location>
</feature>
<evidence type="ECO:0000256" key="1">
    <source>
        <dbReference type="ARBA" id="ARBA00022729"/>
    </source>
</evidence>
<gene>
    <name evidence="5" type="ORF">L0U89_12120</name>
</gene>